<feature type="transmembrane region" description="Helical" evidence="1">
    <location>
        <begin position="127"/>
        <end position="145"/>
    </location>
</feature>
<dbReference type="KEGG" id="aoc:Aocu_06830"/>
<keyword evidence="1" id="KW-0472">Membrane</keyword>
<dbReference type="STRING" id="35623.Aocu_06830"/>
<evidence type="ECO:0000256" key="1">
    <source>
        <dbReference type="SAM" id="Phobius"/>
    </source>
</evidence>
<evidence type="ECO:0000313" key="2">
    <source>
        <dbReference type="EMBL" id="CDR30756.1"/>
    </source>
</evidence>
<keyword evidence="3" id="KW-1185">Reference proteome</keyword>
<feature type="transmembrane region" description="Helical" evidence="1">
    <location>
        <begin position="86"/>
        <end position="107"/>
    </location>
</feature>
<dbReference type="AlphaFoldDB" id="A0A061AGR9"/>
<dbReference type="OrthoDB" id="370394at2"/>
<name>A0A061AGR9_9MOLU</name>
<dbReference type="RefSeq" id="WP_045749267.1">
    <property type="nucleotide sequence ID" value="NZ_FUZK01000001.1"/>
</dbReference>
<organism evidence="2 3">
    <name type="scientific">Acholeplasma oculi</name>
    <dbReference type="NCBI Taxonomy" id="35623"/>
    <lineage>
        <taxon>Bacteria</taxon>
        <taxon>Bacillati</taxon>
        <taxon>Mycoplasmatota</taxon>
        <taxon>Mollicutes</taxon>
        <taxon>Acholeplasmatales</taxon>
        <taxon>Acholeplasmataceae</taxon>
        <taxon>Acholeplasma</taxon>
    </lineage>
</organism>
<gene>
    <name evidence="2" type="ORF">Aocu_06830</name>
</gene>
<dbReference type="HOGENOM" id="CLU_070045_0_0_14"/>
<dbReference type="PATRIC" id="fig|35623.3.peg.683"/>
<feature type="transmembrane region" description="Helical" evidence="1">
    <location>
        <begin position="259"/>
        <end position="284"/>
    </location>
</feature>
<feature type="transmembrane region" description="Helical" evidence="1">
    <location>
        <begin position="182"/>
        <end position="206"/>
    </location>
</feature>
<dbReference type="EMBL" id="LK028559">
    <property type="protein sequence ID" value="CDR30756.1"/>
    <property type="molecule type" value="Genomic_DNA"/>
</dbReference>
<keyword evidence="1" id="KW-0812">Transmembrane</keyword>
<dbReference type="Proteomes" id="UP000032434">
    <property type="component" value="Chromosome 1"/>
</dbReference>
<sequence length="336" mass="39633">MQKTIDKYVYAVIRRCPKDQRQEIKKELESSILDMLSDYENPTELDLEVVLHKIGNPIHVAFQYQESPKHVVEPVFYQDYITILKFVLITFSMLAVLVSVIQALTTFNMNEPTSIIGTLFANFFENIYSFLMFAFAITTLVFWAYQLPEVRKSIDEKLKNWKTSDLNEVPKDIENKKEDSRVVMMIGFLFQLFFSLLFSGLFLAFFNQIGIYQNGEFITAFFNPDYYIYFVINIAMFNVFIVINFLFKFYKGKETFHSLLTETILEFIATIMSIVILLLPNLIHPNFIPEFALLFNLDVTSVETYTYGILYLVIGLIVFFEMIEYMSRWIKYFKNR</sequence>
<keyword evidence="1" id="KW-1133">Transmembrane helix</keyword>
<accession>A0A061AGR9</accession>
<feature type="transmembrane region" description="Helical" evidence="1">
    <location>
        <begin position="226"/>
        <end position="247"/>
    </location>
</feature>
<dbReference type="InParanoid" id="A0A061AGR9"/>
<reference evidence="3" key="1">
    <citation type="submission" date="2014-05" db="EMBL/GenBank/DDBJ databases">
        <authorList>
            <person name="Kube M."/>
        </authorList>
    </citation>
    <scope>NUCLEOTIDE SEQUENCE [LARGE SCALE GENOMIC DNA]</scope>
</reference>
<feature type="transmembrane region" description="Helical" evidence="1">
    <location>
        <begin position="304"/>
        <end position="326"/>
    </location>
</feature>
<evidence type="ECO:0000313" key="3">
    <source>
        <dbReference type="Proteomes" id="UP000032434"/>
    </source>
</evidence>
<proteinExistence type="predicted"/>
<protein>
    <submittedName>
        <fullName evidence="2">Uncharacterized protein</fullName>
    </submittedName>
</protein>